<comment type="caution">
    <text evidence="2">The sequence shown here is derived from an EMBL/GenBank/DDBJ whole genome shotgun (WGS) entry which is preliminary data.</text>
</comment>
<evidence type="ECO:0000313" key="2">
    <source>
        <dbReference type="EMBL" id="MFF3337688.1"/>
    </source>
</evidence>
<accession>A0ABW6R8A2</accession>
<protein>
    <submittedName>
        <fullName evidence="2">Uncharacterized protein</fullName>
    </submittedName>
</protein>
<reference evidence="2 3" key="1">
    <citation type="submission" date="2024-10" db="EMBL/GenBank/DDBJ databases">
        <title>The Natural Products Discovery Center: Release of the First 8490 Sequenced Strains for Exploring Actinobacteria Biosynthetic Diversity.</title>
        <authorList>
            <person name="Kalkreuter E."/>
            <person name="Kautsar S.A."/>
            <person name="Yang D."/>
            <person name="Bader C.D."/>
            <person name="Teijaro C.N."/>
            <person name="Fluegel L."/>
            <person name="Davis C.M."/>
            <person name="Simpson J.R."/>
            <person name="Lauterbach L."/>
            <person name="Steele A.D."/>
            <person name="Gui C."/>
            <person name="Meng S."/>
            <person name="Li G."/>
            <person name="Viehrig K."/>
            <person name="Ye F."/>
            <person name="Su P."/>
            <person name="Kiefer A.F."/>
            <person name="Nichols A."/>
            <person name="Cepeda A.J."/>
            <person name="Yan W."/>
            <person name="Fan B."/>
            <person name="Jiang Y."/>
            <person name="Adhikari A."/>
            <person name="Zheng C.-J."/>
            <person name="Schuster L."/>
            <person name="Cowan T.M."/>
            <person name="Smanski M.J."/>
            <person name="Chevrette M.G."/>
            <person name="De Carvalho L.P.S."/>
            <person name="Shen B."/>
        </authorList>
    </citation>
    <scope>NUCLEOTIDE SEQUENCE [LARGE SCALE GENOMIC DNA]</scope>
    <source>
        <strain evidence="2 3">NPDC003029</strain>
    </source>
</reference>
<sequence length="137" mass="15113">MTYDADPETRAQQQQPPLAVPERGTPQAAAGPGPLPNPEATPATTSAEARLIPQGERDKLAIRLQQAVNTFVDGPRRAVEEADSVFEEAARCLTDAMAERRGTLRSAWSGKNREAETEELRVALRTYREATERLLRM</sequence>
<gene>
    <name evidence="2" type="ORF">ACFYWW_02970</name>
</gene>
<organism evidence="2 3">
    <name type="scientific">Streptomyces flavidovirens</name>
    <dbReference type="NCBI Taxonomy" id="67298"/>
    <lineage>
        <taxon>Bacteria</taxon>
        <taxon>Bacillati</taxon>
        <taxon>Actinomycetota</taxon>
        <taxon>Actinomycetes</taxon>
        <taxon>Kitasatosporales</taxon>
        <taxon>Streptomycetaceae</taxon>
        <taxon>Streptomyces</taxon>
    </lineage>
</organism>
<dbReference type="RefSeq" id="WP_355715981.1">
    <property type="nucleotide sequence ID" value="NZ_JBEXNP010000004.1"/>
</dbReference>
<dbReference type="EMBL" id="JBIAPK010000001">
    <property type="protein sequence ID" value="MFF3337688.1"/>
    <property type="molecule type" value="Genomic_DNA"/>
</dbReference>
<proteinExistence type="predicted"/>
<name>A0ABW6R8A2_9ACTN</name>
<evidence type="ECO:0000313" key="3">
    <source>
        <dbReference type="Proteomes" id="UP001601976"/>
    </source>
</evidence>
<feature type="region of interest" description="Disordered" evidence="1">
    <location>
        <begin position="1"/>
        <end position="48"/>
    </location>
</feature>
<dbReference type="Proteomes" id="UP001601976">
    <property type="component" value="Unassembled WGS sequence"/>
</dbReference>
<keyword evidence="3" id="KW-1185">Reference proteome</keyword>
<evidence type="ECO:0000256" key="1">
    <source>
        <dbReference type="SAM" id="MobiDB-lite"/>
    </source>
</evidence>